<sequence>MIYTDGSANISLAHDPLKAIVAPRPIGWITAQSASGSINLSPYSFFNAVATRPHIVSFCSENRKDAVTFIEETREFTCSFVSRELADAMNETSANLPRGQSEYTHAKLDMEASRYVSPPRVSGTPAALECKLISVLQMRDIEGALIPTFMVIGQVVGIYIDAAYLKDGRFDTAAANPVARCGYSDYAEVNEMFCILPPGWRDRSS</sequence>
<dbReference type="SUPFAM" id="SSF50475">
    <property type="entry name" value="FMN-binding split barrel"/>
    <property type="match status" value="1"/>
</dbReference>
<name>A0A1H6CAU4_9HYPH</name>
<dbReference type="AlphaFoldDB" id="A0A1H6CAU4"/>
<evidence type="ECO:0000313" key="2">
    <source>
        <dbReference type="EMBL" id="SEG69887.1"/>
    </source>
</evidence>
<organism evidence="2 3">
    <name type="scientific">Bosea lathyri</name>
    <dbReference type="NCBI Taxonomy" id="1036778"/>
    <lineage>
        <taxon>Bacteria</taxon>
        <taxon>Pseudomonadati</taxon>
        <taxon>Pseudomonadota</taxon>
        <taxon>Alphaproteobacteria</taxon>
        <taxon>Hyphomicrobiales</taxon>
        <taxon>Boseaceae</taxon>
        <taxon>Bosea</taxon>
    </lineage>
</organism>
<reference evidence="2 3" key="1">
    <citation type="submission" date="2016-10" db="EMBL/GenBank/DDBJ databases">
        <authorList>
            <person name="de Groot N.N."/>
        </authorList>
    </citation>
    <scope>NUCLEOTIDE SEQUENCE [LARGE SCALE GENOMIC DNA]</scope>
    <source>
        <strain evidence="2 3">DSM 26656</strain>
    </source>
</reference>
<dbReference type="RefSeq" id="WP_103874433.1">
    <property type="nucleotide sequence ID" value="NZ_FNUY01000009.1"/>
</dbReference>
<gene>
    <name evidence="2" type="ORF">SAMN04488115_109189</name>
</gene>
<dbReference type="EMBL" id="FNUY01000009">
    <property type="protein sequence ID" value="SEG69887.1"/>
    <property type="molecule type" value="Genomic_DNA"/>
</dbReference>
<dbReference type="InterPro" id="IPR012349">
    <property type="entry name" value="Split_barrel_FMN-bd"/>
</dbReference>
<protein>
    <submittedName>
        <fullName evidence="2">NADH-FMN oxidoreductase RutF, flavin reductase (DIM6/NTAB) family</fullName>
    </submittedName>
</protein>
<dbReference type="PANTHER" id="PTHR43812">
    <property type="entry name" value="BLR2425 PROTEIN"/>
    <property type="match status" value="1"/>
</dbReference>
<dbReference type="OrthoDB" id="9783347at2"/>
<feature type="domain" description="Flavin reductase like" evidence="1">
    <location>
        <begin position="19"/>
        <end position="172"/>
    </location>
</feature>
<accession>A0A1H6CAU4</accession>
<dbReference type="Gene3D" id="2.30.110.10">
    <property type="entry name" value="Electron Transport, Fmn-binding Protein, Chain A"/>
    <property type="match status" value="1"/>
</dbReference>
<dbReference type="GO" id="GO:0010181">
    <property type="term" value="F:FMN binding"/>
    <property type="evidence" value="ECO:0007669"/>
    <property type="project" value="InterPro"/>
</dbReference>
<evidence type="ECO:0000259" key="1">
    <source>
        <dbReference type="SMART" id="SM00903"/>
    </source>
</evidence>
<dbReference type="InterPro" id="IPR002563">
    <property type="entry name" value="Flavin_Rdtase-like_dom"/>
</dbReference>
<evidence type="ECO:0000313" key="3">
    <source>
        <dbReference type="Proteomes" id="UP000236743"/>
    </source>
</evidence>
<keyword evidence="3" id="KW-1185">Reference proteome</keyword>
<proteinExistence type="predicted"/>
<dbReference type="GO" id="GO:0016646">
    <property type="term" value="F:oxidoreductase activity, acting on the CH-NH group of donors, NAD or NADP as acceptor"/>
    <property type="evidence" value="ECO:0007669"/>
    <property type="project" value="UniProtKB-ARBA"/>
</dbReference>
<dbReference type="PANTHER" id="PTHR43812:SF2">
    <property type="entry name" value="FLAVIN REDUCTASE LIKE DOMAIN-CONTAINING PROTEIN"/>
    <property type="match status" value="1"/>
</dbReference>
<dbReference type="Proteomes" id="UP000236743">
    <property type="component" value="Unassembled WGS sequence"/>
</dbReference>
<dbReference type="Pfam" id="PF01613">
    <property type="entry name" value="Flavin_Reduct"/>
    <property type="match status" value="1"/>
</dbReference>
<dbReference type="SMART" id="SM00903">
    <property type="entry name" value="Flavin_Reduct"/>
    <property type="match status" value="1"/>
</dbReference>